<name>A0A3A4KSE6_9NOCA</name>
<gene>
    <name evidence="1" type="ORF">D5S18_08075</name>
</gene>
<keyword evidence="2" id="KW-1185">Reference proteome</keyword>
<sequence>MPDNRVIRMLAVPVLGISQHVYAVSIWAGGYDDPLPRPQVVGQVEWNATGLMTASPQAQLLLRLSDHVGRQGCTLPEMFSSFDHWNDRANFLALFNHSTPSDHWIGSATKTFTDGTQHRIHIAARGIGTGTNRTIRAIVCDITGSPTTAHSDLCSIAIRHMPVPPGHALAIVDLNTGIVHEWLTAEHSPLAGWRHHQPEFDHDSALRVATTCIELAKGVRRTADTTTRVRFHPNDEWLLLHARWTRISNGERPQALIDVTPATPIPAAVTNCRECEAMANRRTPRR</sequence>
<proteinExistence type="predicted"/>
<protein>
    <recommendedName>
        <fullName evidence="3">Rv3651-like N-terminal domain-containing protein</fullName>
    </recommendedName>
</protein>
<evidence type="ECO:0000313" key="1">
    <source>
        <dbReference type="EMBL" id="RJO77680.1"/>
    </source>
</evidence>
<reference evidence="1 2" key="1">
    <citation type="submission" date="2018-09" db="EMBL/GenBank/DDBJ databases">
        <title>YIM PH21274 draft genome.</title>
        <authorList>
            <person name="Miao C."/>
        </authorList>
    </citation>
    <scope>NUCLEOTIDE SEQUENCE [LARGE SCALE GENOMIC DNA]</scope>
    <source>
        <strain evidence="1 2">YIM PH 21724</strain>
    </source>
</reference>
<comment type="caution">
    <text evidence="1">The sequence shown here is derived from an EMBL/GenBank/DDBJ whole genome shotgun (WGS) entry which is preliminary data.</text>
</comment>
<dbReference type="EMBL" id="QZFU01000015">
    <property type="protein sequence ID" value="RJO77680.1"/>
    <property type="molecule type" value="Genomic_DNA"/>
</dbReference>
<evidence type="ECO:0000313" key="2">
    <source>
        <dbReference type="Proteomes" id="UP000266677"/>
    </source>
</evidence>
<accession>A0A3A4KSE6</accession>
<dbReference type="Proteomes" id="UP000266677">
    <property type="component" value="Unassembled WGS sequence"/>
</dbReference>
<dbReference type="AlphaFoldDB" id="A0A3A4KSE6"/>
<evidence type="ECO:0008006" key="3">
    <source>
        <dbReference type="Google" id="ProtNLM"/>
    </source>
</evidence>
<organism evidence="1 2">
    <name type="scientific">Nocardia panacis</name>
    <dbReference type="NCBI Taxonomy" id="2340916"/>
    <lineage>
        <taxon>Bacteria</taxon>
        <taxon>Bacillati</taxon>
        <taxon>Actinomycetota</taxon>
        <taxon>Actinomycetes</taxon>
        <taxon>Mycobacteriales</taxon>
        <taxon>Nocardiaceae</taxon>
        <taxon>Nocardia</taxon>
    </lineage>
</organism>